<evidence type="ECO:0000313" key="2">
    <source>
        <dbReference type="EMBL" id="EAX95264.1"/>
    </source>
</evidence>
<dbReference type="Proteomes" id="UP000001542">
    <property type="component" value="Unassembled WGS sequence"/>
</dbReference>
<evidence type="ECO:0000313" key="3">
    <source>
        <dbReference type="Proteomes" id="UP000001542"/>
    </source>
</evidence>
<dbReference type="VEuPathDB" id="TrichDB:TVAG_149840"/>
<dbReference type="InterPro" id="IPR051291">
    <property type="entry name" value="CIMAP"/>
</dbReference>
<dbReference type="Pfam" id="PF07004">
    <property type="entry name" value="SHIPPO-rpt"/>
    <property type="match status" value="3"/>
</dbReference>
<protein>
    <recommendedName>
        <fullName evidence="4">Outer dense fiber protein 3</fullName>
    </recommendedName>
</protein>
<dbReference type="PANTHER" id="PTHR21580">
    <property type="entry name" value="SHIPPO-1-RELATED"/>
    <property type="match status" value="1"/>
</dbReference>
<organism evidence="2 3">
    <name type="scientific">Trichomonas vaginalis (strain ATCC PRA-98 / G3)</name>
    <dbReference type="NCBI Taxonomy" id="412133"/>
    <lineage>
        <taxon>Eukaryota</taxon>
        <taxon>Metamonada</taxon>
        <taxon>Parabasalia</taxon>
        <taxon>Trichomonadida</taxon>
        <taxon>Trichomonadidae</taxon>
        <taxon>Trichomonas</taxon>
    </lineage>
</organism>
<feature type="compositionally biased region" description="Basic and acidic residues" evidence="1">
    <location>
        <begin position="123"/>
        <end position="142"/>
    </location>
</feature>
<dbReference type="EMBL" id="DS113815">
    <property type="protein sequence ID" value="EAX95264.1"/>
    <property type="molecule type" value="Genomic_DNA"/>
</dbReference>
<sequence>MEEENEGPVKIPILLTSSAVMQGPGPGAYDTRGSIDRIAPIKIKGRYQEKVDSSAPPYVMLPSTIGSGRKCVFSGRPKDSAIESSPGPCYAPPAFGSDVPGCKIAHRTEDSKREITPGPGEYDTTRREKIKGGSFHGPHERSLAVTSTSPGPGAYAVKTDYMFHSPRMPIGTRHYDRATSDSPGPGEYDTRISAIKAKKYGGYIGNRTEIRSTETTP</sequence>
<gene>
    <name evidence="2" type="ORF">TVAG_149840</name>
</gene>
<dbReference type="InParanoid" id="A2FIL5"/>
<dbReference type="VEuPathDB" id="TrichDB:TVAGG3_0361330"/>
<feature type="region of interest" description="Disordered" evidence="1">
    <location>
        <begin position="112"/>
        <end position="151"/>
    </location>
</feature>
<accession>A2FIL5</accession>
<keyword evidence="3" id="KW-1185">Reference proteome</keyword>
<dbReference type="OrthoDB" id="406368at2759"/>
<evidence type="ECO:0000256" key="1">
    <source>
        <dbReference type="SAM" id="MobiDB-lite"/>
    </source>
</evidence>
<dbReference type="AlphaFoldDB" id="A2FIL5"/>
<name>A2FIL5_TRIV3</name>
<evidence type="ECO:0008006" key="4">
    <source>
        <dbReference type="Google" id="ProtNLM"/>
    </source>
</evidence>
<dbReference type="InterPro" id="IPR010736">
    <property type="entry name" value="SHIPPO-rpt"/>
</dbReference>
<reference evidence="2" key="2">
    <citation type="journal article" date="2007" name="Science">
        <title>Draft genome sequence of the sexually transmitted pathogen Trichomonas vaginalis.</title>
        <authorList>
            <person name="Carlton J.M."/>
            <person name="Hirt R.P."/>
            <person name="Silva J.C."/>
            <person name="Delcher A.L."/>
            <person name="Schatz M."/>
            <person name="Zhao Q."/>
            <person name="Wortman J.R."/>
            <person name="Bidwell S.L."/>
            <person name="Alsmark U.C.M."/>
            <person name="Besteiro S."/>
            <person name="Sicheritz-Ponten T."/>
            <person name="Noel C.J."/>
            <person name="Dacks J.B."/>
            <person name="Foster P.G."/>
            <person name="Simillion C."/>
            <person name="Van de Peer Y."/>
            <person name="Miranda-Saavedra D."/>
            <person name="Barton G.J."/>
            <person name="Westrop G.D."/>
            <person name="Mueller S."/>
            <person name="Dessi D."/>
            <person name="Fiori P.L."/>
            <person name="Ren Q."/>
            <person name="Paulsen I."/>
            <person name="Zhang H."/>
            <person name="Bastida-Corcuera F.D."/>
            <person name="Simoes-Barbosa A."/>
            <person name="Brown M.T."/>
            <person name="Hayes R.D."/>
            <person name="Mukherjee M."/>
            <person name="Okumura C.Y."/>
            <person name="Schneider R."/>
            <person name="Smith A.J."/>
            <person name="Vanacova S."/>
            <person name="Villalvazo M."/>
            <person name="Haas B.J."/>
            <person name="Pertea M."/>
            <person name="Feldblyum T.V."/>
            <person name="Utterback T.R."/>
            <person name="Shu C.L."/>
            <person name="Osoegawa K."/>
            <person name="de Jong P.J."/>
            <person name="Hrdy I."/>
            <person name="Horvathova L."/>
            <person name="Zubacova Z."/>
            <person name="Dolezal P."/>
            <person name="Malik S.B."/>
            <person name="Logsdon J.M. Jr."/>
            <person name="Henze K."/>
            <person name="Gupta A."/>
            <person name="Wang C.C."/>
            <person name="Dunne R.L."/>
            <person name="Upcroft J.A."/>
            <person name="Upcroft P."/>
            <person name="White O."/>
            <person name="Salzberg S.L."/>
            <person name="Tang P."/>
            <person name="Chiu C.-H."/>
            <person name="Lee Y.-S."/>
            <person name="Embley T.M."/>
            <person name="Coombs G.H."/>
            <person name="Mottram J.C."/>
            <person name="Tachezy J."/>
            <person name="Fraser-Liggett C.M."/>
            <person name="Johnson P.J."/>
        </authorList>
    </citation>
    <scope>NUCLEOTIDE SEQUENCE [LARGE SCALE GENOMIC DNA]</scope>
    <source>
        <strain evidence="2">G3</strain>
    </source>
</reference>
<reference evidence="2" key="1">
    <citation type="submission" date="2006-10" db="EMBL/GenBank/DDBJ databases">
        <authorList>
            <person name="Amadeo P."/>
            <person name="Zhao Q."/>
            <person name="Wortman J."/>
            <person name="Fraser-Liggett C."/>
            <person name="Carlton J."/>
        </authorList>
    </citation>
    <scope>NUCLEOTIDE SEQUENCE</scope>
    <source>
        <strain evidence="2">G3</strain>
    </source>
</reference>
<proteinExistence type="predicted"/>
<dbReference type="PANTHER" id="PTHR21580:SF28">
    <property type="entry name" value="BOREALIN N-TERMINAL DOMAIN-CONTAINING PROTEIN-RELATED"/>
    <property type="match status" value="1"/>
</dbReference>